<evidence type="ECO:0000256" key="5">
    <source>
        <dbReference type="ARBA" id="ARBA00022763"/>
    </source>
</evidence>
<dbReference type="SUPFAM" id="SSF46946">
    <property type="entry name" value="S13-like H2TH domain"/>
    <property type="match status" value="1"/>
</dbReference>
<keyword evidence="8 15" id="KW-0862">Zinc</keyword>
<dbReference type="GO" id="GO:0140078">
    <property type="term" value="F:class I DNA-(apurinic or apyrimidinic site) endonuclease activity"/>
    <property type="evidence" value="ECO:0007669"/>
    <property type="project" value="UniProtKB-EC"/>
</dbReference>
<feature type="binding site" evidence="15">
    <location>
        <position position="109"/>
    </location>
    <ligand>
        <name>DNA</name>
        <dbReference type="ChEBI" id="CHEBI:16991"/>
    </ligand>
</feature>
<dbReference type="Proteomes" id="UP000288293">
    <property type="component" value="Unassembled WGS sequence"/>
</dbReference>
<dbReference type="EC" id="4.2.99.18" evidence="15"/>
<comment type="catalytic activity">
    <reaction evidence="1 15">
        <text>Hydrolysis of DNA containing ring-opened 7-methylguanine residues, releasing 2,6-diamino-4-hydroxy-5-(N-methyl)formamidopyrimidine.</text>
        <dbReference type="EC" id="3.2.2.23"/>
    </reaction>
</comment>
<feature type="active site" description="Schiff-base intermediate with DNA" evidence="15">
    <location>
        <position position="2"/>
    </location>
</feature>
<dbReference type="SMART" id="SM00898">
    <property type="entry name" value="Fapy_DNA_glyco"/>
    <property type="match status" value="1"/>
</dbReference>
<dbReference type="InterPro" id="IPR020629">
    <property type="entry name" value="FPG_Glyclase"/>
</dbReference>
<dbReference type="Pfam" id="PF01149">
    <property type="entry name" value="Fapy_DNA_glyco"/>
    <property type="match status" value="1"/>
</dbReference>
<dbReference type="GO" id="GO:0003684">
    <property type="term" value="F:damaged DNA binding"/>
    <property type="evidence" value="ECO:0007669"/>
    <property type="project" value="InterPro"/>
</dbReference>
<dbReference type="InterPro" id="IPR035937">
    <property type="entry name" value="FPG_N"/>
</dbReference>
<dbReference type="RefSeq" id="WP_126803610.1">
    <property type="nucleotide sequence ID" value="NZ_PIPL01000001.1"/>
</dbReference>
<dbReference type="CDD" id="cd08966">
    <property type="entry name" value="EcFpg-like_N"/>
    <property type="match status" value="1"/>
</dbReference>
<reference evidence="18 19" key="1">
    <citation type="journal article" date="2011" name="Front. Microbiol.">
        <title>Genomic signatures of strain selection and enhancement in Bacillus atrophaeus var. globigii, a historical biowarfare simulant.</title>
        <authorList>
            <person name="Gibbons H.S."/>
            <person name="Broomall S.M."/>
            <person name="McNew L.A."/>
            <person name="Daligault H."/>
            <person name="Chapman C."/>
            <person name="Bruce D."/>
            <person name="Karavis M."/>
            <person name="Krepps M."/>
            <person name="McGregor P.A."/>
            <person name="Hong C."/>
            <person name="Park K.H."/>
            <person name="Akmal A."/>
            <person name="Feldman A."/>
            <person name="Lin J.S."/>
            <person name="Chang W.E."/>
            <person name="Higgs B.W."/>
            <person name="Demirev P."/>
            <person name="Lindquist J."/>
            <person name="Liem A."/>
            <person name="Fochler E."/>
            <person name="Read T.D."/>
            <person name="Tapia R."/>
            <person name="Johnson S."/>
            <person name="Bishop-Lilly K.A."/>
            <person name="Detter C."/>
            <person name="Han C."/>
            <person name="Sozhamannan S."/>
            <person name="Rosenzweig C.N."/>
            <person name="Skowronski E.W."/>
        </authorList>
    </citation>
    <scope>NUCLEOTIDE SEQUENCE [LARGE SCALE GENOMIC DNA]</scope>
    <source>
        <strain evidence="18 19">MLST1</strain>
    </source>
</reference>
<keyword evidence="11 15" id="KW-0456">Lyase</keyword>
<evidence type="ECO:0000256" key="13">
    <source>
        <dbReference type="ARBA" id="ARBA00023295"/>
    </source>
</evidence>
<accession>A0A432W9Y6</accession>
<dbReference type="HAMAP" id="MF_00103">
    <property type="entry name" value="Fapy_DNA_glycosyl"/>
    <property type="match status" value="1"/>
</dbReference>
<evidence type="ECO:0000313" key="19">
    <source>
        <dbReference type="Proteomes" id="UP000288293"/>
    </source>
</evidence>
<feature type="active site" description="Proton donor; for beta-elimination activity" evidence="15">
    <location>
        <position position="57"/>
    </location>
</feature>
<dbReference type="NCBIfam" id="NF002211">
    <property type="entry name" value="PRK01103.1"/>
    <property type="match status" value="1"/>
</dbReference>
<dbReference type="InterPro" id="IPR000214">
    <property type="entry name" value="Znf_DNA_glyclase/AP_lyase"/>
</dbReference>
<evidence type="ECO:0000256" key="1">
    <source>
        <dbReference type="ARBA" id="ARBA00001668"/>
    </source>
</evidence>
<dbReference type="GO" id="GO:0006284">
    <property type="term" value="P:base-excision repair"/>
    <property type="evidence" value="ECO:0007669"/>
    <property type="project" value="InterPro"/>
</dbReference>
<keyword evidence="9 15" id="KW-0238">DNA-binding</keyword>
<dbReference type="SUPFAM" id="SSF57716">
    <property type="entry name" value="Glucocorticoid receptor-like (DNA-binding domain)"/>
    <property type="match status" value="1"/>
</dbReference>
<feature type="active site" description="Proton donor; for delta-elimination activity" evidence="15">
    <location>
        <position position="260"/>
    </location>
</feature>
<organism evidence="18 19">
    <name type="scientific">Aliidiomarina minuta</name>
    <dbReference type="NCBI Taxonomy" id="880057"/>
    <lineage>
        <taxon>Bacteria</taxon>
        <taxon>Pseudomonadati</taxon>
        <taxon>Pseudomonadota</taxon>
        <taxon>Gammaproteobacteria</taxon>
        <taxon>Alteromonadales</taxon>
        <taxon>Idiomarinaceae</taxon>
        <taxon>Aliidiomarina</taxon>
    </lineage>
</organism>
<evidence type="ECO:0000259" key="17">
    <source>
        <dbReference type="PROSITE" id="PS51068"/>
    </source>
</evidence>
<comment type="cofactor">
    <cofactor evidence="15">
        <name>Zn(2+)</name>
        <dbReference type="ChEBI" id="CHEBI:29105"/>
    </cofactor>
    <text evidence="15">Binds 1 zinc ion per subunit.</text>
</comment>
<keyword evidence="13 15" id="KW-0326">Glycosidase</keyword>
<dbReference type="InterPro" id="IPR012319">
    <property type="entry name" value="FPG_cat"/>
</dbReference>
<evidence type="ECO:0000256" key="6">
    <source>
        <dbReference type="ARBA" id="ARBA00022771"/>
    </source>
</evidence>
<feature type="domain" description="Formamidopyrimidine-DNA glycosylase catalytic" evidence="17">
    <location>
        <begin position="2"/>
        <end position="112"/>
    </location>
</feature>
<evidence type="ECO:0000256" key="15">
    <source>
        <dbReference type="HAMAP-Rule" id="MF_00103"/>
    </source>
</evidence>
<evidence type="ECO:0000256" key="2">
    <source>
        <dbReference type="ARBA" id="ARBA00009409"/>
    </source>
</evidence>
<dbReference type="Gene3D" id="1.10.8.50">
    <property type="match status" value="1"/>
</dbReference>
<dbReference type="NCBIfam" id="TIGR00577">
    <property type="entry name" value="fpg"/>
    <property type="match status" value="1"/>
</dbReference>
<comment type="subunit">
    <text evidence="3 15">Monomer.</text>
</comment>
<dbReference type="Pfam" id="PF06831">
    <property type="entry name" value="H2TH"/>
    <property type="match status" value="1"/>
</dbReference>
<keyword evidence="19" id="KW-1185">Reference proteome</keyword>
<dbReference type="PANTHER" id="PTHR22993:SF9">
    <property type="entry name" value="FORMAMIDOPYRIMIDINE-DNA GLYCOSYLASE"/>
    <property type="match status" value="1"/>
</dbReference>
<comment type="similarity">
    <text evidence="2 15">Belongs to the FPG family.</text>
</comment>
<name>A0A432W9Y6_9GAMM</name>
<dbReference type="AlphaFoldDB" id="A0A432W9Y6"/>
<feature type="binding site" evidence="15">
    <location>
        <position position="151"/>
    </location>
    <ligand>
        <name>DNA</name>
        <dbReference type="ChEBI" id="CHEBI:16991"/>
    </ligand>
</feature>
<dbReference type="PANTHER" id="PTHR22993">
    <property type="entry name" value="FORMAMIDOPYRIMIDINE-DNA GLYCOSYLASE"/>
    <property type="match status" value="1"/>
</dbReference>
<evidence type="ECO:0000256" key="8">
    <source>
        <dbReference type="ARBA" id="ARBA00022833"/>
    </source>
</evidence>
<evidence type="ECO:0000256" key="9">
    <source>
        <dbReference type="ARBA" id="ARBA00023125"/>
    </source>
</evidence>
<dbReference type="Pfam" id="PF06827">
    <property type="entry name" value="zf-FPG_IleRS"/>
    <property type="match status" value="1"/>
</dbReference>
<evidence type="ECO:0000256" key="10">
    <source>
        <dbReference type="ARBA" id="ARBA00023204"/>
    </source>
</evidence>
<keyword evidence="4 15" id="KW-0479">Metal-binding</keyword>
<dbReference type="EMBL" id="PIPL01000001">
    <property type="protein sequence ID" value="RUO26796.1"/>
    <property type="molecule type" value="Genomic_DNA"/>
</dbReference>
<dbReference type="OrthoDB" id="9800855at2"/>
<protein>
    <recommendedName>
        <fullName evidence="15">Formamidopyrimidine-DNA glycosylase</fullName>
        <shortName evidence="15">Fapy-DNA glycosylase</shortName>
        <ecNumber evidence="15">3.2.2.23</ecNumber>
    </recommendedName>
    <alternativeName>
        <fullName evidence="15">DNA-(apurinic or apyrimidinic site) lyase MutM</fullName>
        <shortName evidence="15">AP lyase MutM</shortName>
        <ecNumber evidence="15">4.2.99.18</ecNumber>
    </alternativeName>
</protein>
<feature type="binding site" evidence="15">
    <location>
        <position position="90"/>
    </location>
    <ligand>
        <name>DNA</name>
        <dbReference type="ChEBI" id="CHEBI:16991"/>
    </ligand>
</feature>
<keyword evidence="5 15" id="KW-0227">DNA damage</keyword>
<dbReference type="InterPro" id="IPR010979">
    <property type="entry name" value="Ribosomal_uS13-like_H2TH"/>
</dbReference>
<evidence type="ECO:0000259" key="16">
    <source>
        <dbReference type="PROSITE" id="PS51066"/>
    </source>
</evidence>
<sequence length="270" mass="30223">MPELPEVEVSRLGIEPHVVGQRITAVKVHHPRLRWPIPESVHKLKGQVVVAIERRAKYLLLESAIGTLILHLGMSGSLRVVPVATERGKHDHFELVLSSEQCLRLNDPRRFGAVLWQEPDESELSLFSNLGPEPLTDDFSGELLYQRSRSRKSPVKTFIMDNANVVGVGNIYATEALFAAGVDPRRAAGRISRARYQLLAQHIKRVLARAIQQGGTSLRDFTRADGKPGYFKQELLVYGRTGQPCVNCATELKTVQLGQRRSVYCPDCQR</sequence>
<dbReference type="InterPro" id="IPR010663">
    <property type="entry name" value="Znf_FPG/IleRS"/>
</dbReference>
<comment type="function">
    <text evidence="15">Involved in base excision repair of DNA damaged by oxidation or by mutagenic agents. Acts as DNA glycosylase that recognizes and removes damaged bases. Has a preference for oxidized purines, such as 7,8-dihydro-8-oxoguanine (8-oxoG). Has AP (apurinic/apyrimidinic) lyase activity and introduces nicks in the DNA strand. Cleaves the DNA backbone by beta-delta elimination to generate a single-strand break at the site of the removed base with both 3'- and 5'-phosphates.</text>
</comment>
<dbReference type="Gene3D" id="3.20.190.10">
    <property type="entry name" value="MutM-like, N-terminal"/>
    <property type="match status" value="1"/>
</dbReference>
<keyword evidence="6 15" id="KW-0863">Zinc-finger</keyword>
<dbReference type="GO" id="GO:0034039">
    <property type="term" value="F:8-oxo-7,8-dihydroguanine DNA N-glycosylase activity"/>
    <property type="evidence" value="ECO:0007669"/>
    <property type="project" value="TreeGrafter"/>
</dbReference>
<evidence type="ECO:0000256" key="12">
    <source>
        <dbReference type="ARBA" id="ARBA00023268"/>
    </source>
</evidence>
<dbReference type="InterPro" id="IPR015886">
    <property type="entry name" value="H2TH_FPG"/>
</dbReference>
<evidence type="ECO:0000256" key="7">
    <source>
        <dbReference type="ARBA" id="ARBA00022801"/>
    </source>
</evidence>
<comment type="caution">
    <text evidence="18">The sequence shown here is derived from an EMBL/GenBank/DDBJ whole genome shotgun (WGS) entry which is preliminary data.</text>
</comment>
<dbReference type="PROSITE" id="PS51066">
    <property type="entry name" value="ZF_FPG_2"/>
    <property type="match status" value="1"/>
</dbReference>
<dbReference type="SUPFAM" id="SSF81624">
    <property type="entry name" value="N-terminal domain of MutM-like DNA repair proteins"/>
    <property type="match status" value="1"/>
</dbReference>
<evidence type="ECO:0000313" key="18">
    <source>
        <dbReference type="EMBL" id="RUO26796.1"/>
    </source>
</evidence>
<evidence type="ECO:0000256" key="14">
    <source>
        <dbReference type="ARBA" id="ARBA00044632"/>
    </source>
</evidence>
<dbReference type="GO" id="GO:0008270">
    <property type="term" value="F:zinc ion binding"/>
    <property type="evidence" value="ECO:0007669"/>
    <property type="project" value="UniProtKB-UniRule"/>
</dbReference>
<dbReference type="SMART" id="SM01232">
    <property type="entry name" value="H2TH"/>
    <property type="match status" value="1"/>
</dbReference>
<dbReference type="FunFam" id="3.20.190.10:FF:000001">
    <property type="entry name" value="Formamidopyrimidine-DNA glycosylase"/>
    <property type="match status" value="1"/>
</dbReference>
<feature type="active site" description="Proton donor" evidence="15">
    <location>
        <position position="3"/>
    </location>
</feature>
<evidence type="ECO:0000256" key="3">
    <source>
        <dbReference type="ARBA" id="ARBA00011245"/>
    </source>
</evidence>
<dbReference type="FunFam" id="1.10.8.50:FF:000003">
    <property type="entry name" value="Formamidopyrimidine-DNA glycosylase"/>
    <property type="match status" value="1"/>
</dbReference>
<comment type="catalytic activity">
    <reaction evidence="14 15">
        <text>2'-deoxyribonucleotide-(2'-deoxyribose 5'-phosphate)-2'-deoxyribonucleotide-DNA = a 3'-end 2'-deoxyribonucleotide-(2,3-dehydro-2,3-deoxyribose 5'-phosphate)-DNA + a 5'-end 5'-phospho-2'-deoxyribonucleoside-DNA + H(+)</text>
        <dbReference type="Rhea" id="RHEA:66592"/>
        <dbReference type="Rhea" id="RHEA-COMP:13180"/>
        <dbReference type="Rhea" id="RHEA-COMP:16897"/>
        <dbReference type="Rhea" id="RHEA-COMP:17067"/>
        <dbReference type="ChEBI" id="CHEBI:15378"/>
        <dbReference type="ChEBI" id="CHEBI:136412"/>
        <dbReference type="ChEBI" id="CHEBI:157695"/>
        <dbReference type="ChEBI" id="CHEBI:167181"/>
        <dbReference type="EC" id="4.2.99.18"/>
    </reaction>
</comment>
<evidence type="ECO:0000256" key="11">
    <source>
        <dbReference type="ARBA" id="ARBA00023239"/>
    </source>
</evidence>
<keyword evidence="10 15" id="KW-0234">DNA repair</keyword>
<feature type="domain" description="FPG-type" evidence="16">
    <location>
        <begin position="236"/>
        <end position="270"/>
    </location>
</feature>
<dbReference type="EC" id="3.2.2.23" evidence="15"/>
<dbReference type="PROSITE" id="PS51068">
    <property type="entry name" value="FPG_CAT"/>
    <property type="match status" value="1"/>
</dbReference>
<keyword evidence="7 15" id="KW-0378">Hydrolase</keyword>
<gene>
    <name evidence="15" type="primary">mutM</name>
    <name evidence="15" type="synonym">fpg</name>
    <name evidence="18" type="ORF">CWE09_08920</name>
</gene>
<proteinExistence type="inferred from homology"/>
<evidence type="ECO:0000256" key="4">
    <source>
        <dbReference type="ARBA" id="ARBA00022723"/>
    </source>
</evidence>
<keyword evidence="12 15" id="KW-0511">Multifunctional enzyme</keyword>